<name>A0A1E1KLC6_9HELO</name>
<organism evidence="2 3">
    <name type="scientific">Rhynchosporium agropyri</name>
    <dbReference type="NCBI Taxonomy" id="914238"/>
    <lineage>
        <taxon>Eukaryota</taxon>
        <taxon>Fungi</taxon>
        <taxon>Dikarya</taxon>
        <taxon>Ascomycota</taxon>
        <taxon>Pezizomycotina</taxon>
        <taxon>Leotiomycetes</taxon>
        <taxon>Helotiales</taxon>
        <taxon>Ploettnerulaceae</taxon>
        <taxon>Rhynchosporium</taxon>
    </lineage>
</organism>
<evidence type="ECO:0000313" key="2">
    <source>
        <dbReference type="EMBL" id="CZS98823.1"/>
    </source>
</evidence>
<keyword evidence="3" id="KW-1185">Reference proteome</keyword>
<dbReference type="AlphaFoldDB" id="A0A1E1KLC6"/>
<proteinExistence type="predicted"/>
<reference evidence="3" key="1">
    <citation type="submission" date="2016-03" db="EMBL/GenBank/DDBJ databases">
        <authorList>
            <person name="Guldener U."/>
        </authorList>
    </citation>
    <scope>NUCLEOTIDE SEQUENCE [LARGE SCALE GENOMIC DNA]</scope>
    <source>
        <strain evidence="3">04CH-RAC-A.6.1</strain>
    </source>
</reference>
<dbReference type="Proteomes" id="UP000178912">
    <property type="component" value="Unassembled WGS sequence"/>
</dbReference>
<evidence type="ECO:0000313" key="3">
    <source>
        <dbReference type="Proteomes" id="UP000178912"/>
    </source>
</evidence>
<sequence length="58" mass="6038">MITQDLLRAGPSQAPGSRDLASRSRYGLKVIDYNDTIIIKISTTTAAATTSTAAALVA</sequence>
<evidence type="ECO:0000256" key="1">
    <source>
        <dbReference type="SAM" id="MobiDB-lite"/>
    </source>
</evidence>
<dbReference type="EMBL" id="FJUX01000038">
    <property type="protein sequence ID" value="CZS98823.1"/>
    <property type="molecule type" value="Genomic_DNA"/>
</dbReference>
<gene>
    <name evidence="2" type="ORF">RAG0_07380</name>
</gene>
<protein>
    <submittedName>
        <fullName evidence="2">Uncharacterized protein</fullName>
    </submittedName>
</protein>
<accession>A0A1E1KLC6</accession>
<feature type="region of interest" description="Disordered" evidence="1">
    <location>
        <begin position="1"/>
        <end position="20"/>
    </location>
</feature>